<keyword evidence="3" id="KW-0813">Transport</keyword>
<evidence type="ECO:0000256" key="8">
    <source>
        <dbReference type="SAM" id="Phobius"/>
    </source>
</evidence>
<evidence type="ECO:0000256" key="1">
    <source>
        <dbReference type="ARBA" id="ARBA00004651"/>
    </source>
</evidence>
<name>A0A286GMC0_9PROT</name>
<dbReference type="GO" id="GO:0005886">
    <property type="term" value="C:plasma membrane"/>
    <property type="evidence" value="ECO:0007669"/>
    <property type="project" value="UniProtKB-SubCell"/>
</dbReference>
<protein>
    <submittedName>
        <fullName evidence="9">Multisubunit sodium/proton antiporter, MrpF subunit</fullName>
    </submittedName>
</protein>
<proteinExistence type="inferred from homology"/>
<dbReference type="PANTHER" id="PTHR34702">
    <property type="entry name" value="NA(+)/H(+) ANTIPORTER SUBUNIT F1"/>
    <property type="match status" value="1"/>
</dbReference>
<dbReference type="AlphaFoldDB" id="A0A286GMC0"/>
<dbReference type="InterPro" id="IPR007208">
    <property type="entry name" value="MrpF/PhaF-like"/>
</dbReference>
<accession>A0A286GMC0</accession>
<keyword evidence="7 8" id="KW-0472">Membrane</keyword>
<feature type="transmembrane region" description="Helical" evidence="8">
    <location>
        <begin position="31"/>
        <end position="53"/>
    </location>
</feature>
<reference evidence="10" key="1">
    <citation type="submission" date="2017-09" db="EMBL/GenBank/DDBJ databases">
        <authorList>
            <person name="Varghese N."/>
            <person name="Submissions S."/>
        </authorList>
    </citation>
    <scope>NUCLEOTIDE SEQUENCE [LARGE SCALE GENOMIC DNA]</scope>
    <source>
        <strain evidence="10">USBA 140</strain>
    </source>
</reference>
<evidence type="ECO:0000256" key="5">
    <source>
        <dbReference type="ARBA" id="ARBA00022692"/>
    </source>
</evidence>
<dbReference type="RefSeq" id="WP_245913484.1">
    <property type="nucleotide sequence ID" value="NZ_OCNJ01000006.1"/>
</dbReference>
<keyword evidence="6 8" id="KW-1133">Transmembrane helix</keyword>
<keyword evidence="5 8" id="KW-0812">Transmembrane</keyword>
<gene>
    <name evidence="9" type="ORF">SAMN05421508_10644</name>
</gene>
<evidence type="ECO:0000256" key="4">
    <source>
        <dbReference type="ARBA" id="ARBA00022475"/>
    </source>
</evidence>
<evidence type="ECO:0000313" key="9">
    <source>
        <dbReference type="EMBL" id="SOD96691.1"/>
    </source>
</evidence>
<sequence>MMFAVATAAILVTMALALVRAWKGPSVWDRILAANMIGTKTVLLIAVFGFLTGRPEWGDIALAYALINFIGVIAVMKFFRYQGFNLPTVDPDERGDI</sequence>
<evidence type="ECO:0000256" key="2">
    <source>
        <dbReference type="ARBA" id="ARBA00009212"/>
    </source>
</evidence>
<comment type="subcellular location">
    <subcellularLocation>
        <location evidence="1">Cell membrane</location>
        <topology evidence="1">Multi-pass membrane protein</topology>
    </subcellularLocation>
</comment>
<evidence type="ECO:0000313" key="10">
    <source>
        <dbReference type="Proteomes" id="UP000219621"/>
    </source>
</evidence>
<keyword evidence="4" id="KW-1003">Cell membrane</keyword>
<dbReference type="Proteomes" id="UP000219621">
    <property type="component" value="Unassembled WGS sequence"/>
</dbReference>
<keyword evidence="10" id="KW-1185">Reference proteome</keyword>
<comment type="similarity">
    <text evidence="2">Belongs to the CPA3 antiporters (TC 2.A.63) subunit F family.</text>
</comment>
<feature type="transmembrane region" description="Helical" evidence="8">
    <location>
        <begin position="60"/>
        <end position="79"/>
    </location>
</feature>
<evidence type="ECO:0000256" key="7">
    <source>
        <dbReference type="ARBA" id="ARBA00023136"/>
    </source>
</evidence>
<dbReference type="PANTHER" id="PTHR34702:SF1">
    <property type="entry name" value="NA(+)_H(+) ANTIPORTER SUBUNIT F"/>
    <property type="match status" value="1"/>
</dbReference>
<dbReference type="EMBL" id="OCNJ01000006">
    <property type="protein sequence ID" value="SOD96691.1"/>
    <property type="molecule type" value="Genomic_DNA"/>
</dbReference>
<organism evidence="9 10">
    <name type="scientific">Caenispirillum bisanense</name>
    <dbReference type="NCBI Taxonomy" id="414052"/>
    <lineage>
        <taxon>Bacteria</taxon>
        <taxon>Pseudomonadati</taxon>
        <taxon>Pseudomonadota</taxon>
        <taxon>Alphaproteobacteria</taxon>
        <taxon>Rhodospirillales</taxon>
        <taxon>Novispirillaceae</taxon>
        <taxon>Caenispirillum</taxon>
    </lineage>
</organism>
<evidence type="ECO:0000256" key="3">
    <source>
        <dbReference type="ARBA" id="ARBA00022448"/>
    </source>
</evidence>
<dbReference type="Pfam" id="PF04066">
    <property type="entry name" value="MrpF_PhaF"/>
    <property type="match status" value="1"/>
</dbReference>
<dbReference type="GO" id="GO:0015385">
    <property type="term" value="F:sodium:proton antiporter activity"/>
    <property type="evidence" value="ECO:0007669"/>
    <property type="project" value="TreeGrafter"/>
</dbReference>
<evidence type="ECO:0000256" key="6">
    <source>
        <dbReference type="ARBA" id="ARBA00022989"/>
    </source>
</evidence>